<reference evidence="3" key="1">
    <citation type="journal article" date="2021" name="PeerJ">
        <title>Extensive microbial diversity within the chicken gut microbiome revealed by metagenomics and culture.</title>
        <authorList>
            <person name="Gilroy R."/>
            <person name="Ravi A."/>
            <person name="Getino M."/>
            <person name="Pursley I."/>
            <person name="Horton D.L."/>
            <person name="Alikhan N.F."/>
            <person name="Baker D."/>
            <person name="Gharbi K."/>
            <person name="Hall N."/>
            <person name="Watson M."/>
            <person name="Adriaenssens E.M."/>
            <person name="Foster-Nyarko E."/>
            <person name="Jarju S."/>
            <person name="Secka A."/>
            <person name="Antonio M."/>
            <person name="Oren A."/>
            <person name="Chaudhuri R.R."/>
            <person name="La Ragione R."/>
            <person name="Hildebrand F."/>
            <person name="Pallen M.J."/>
        </authorList>
    </citation>
    <scope>NUCLEOTIDE SEQUENCE</scope>
    <source>
        <strain evidence="3">ChiBcec6-4105</strain>
    </source>
</reference>
<evidence type="ECO:0000256" key="2">
    <source>
        <dbReference type="ARBA" id="ARBA00023121"/>
    </source>
</evidence>
<organism evidence="3 4">
    <name type="scientific">Candidatus Blautia avicola</name>
    <dbReference type="NCBI Taxonomy" id="2838483"/>
    <lineage>
        <taxon>Bacteria</taxon>
        <taxon>Bacillati</taxon>
        <taxon>Bacillota</taxon>
        <taxon>Clostridia</taxon>
        <taxon>Lachnospirales</taxon>
        <taxon>Lachnospiraceae</taxon>
        <taxon>Blautia</taxon>
    </lineage>
</organism>
<dbReference type="NCBIfam" id="TIGR00762">
    <property type="entry name" value="DegV"/>
    <property type="match status" value="1"/>
</dbReference>
<comment type="function">
    <text evidence="1">May bind long-chain fatty acids, such as palmitate, and may play a role in lipid transport or fatty acid metabolism.</text>
</comment>
<protein>
    <submittedName>
        <fullName evidence="3">DegV family protein</fullName>
    </submittedName>
</protein>
<proteinExistence type="predicted"/>
<dbReference type="Pfam" id="PF02645">
    <property type="entry name" value="DegV"/>
    <property type="match status" value="1"/>
</dbReference>
<dbReference type="GO" id="GO:0008289">
    <property type="term" value="F:lipid binding"/>
    <property type="evidence" value="ECO:0007669"/>
    <property type="project" value="UniProtKB-KW"/>
</dbReference>
<dbReference type="AlphaFoldDB" id="A0A9D2QWF9"/>
<evidence type="ECO:0000313" key="4">
    <source>
        <dbReference type="Proteomes" id="UP000823892"/>
    </source>
</evidence>
<dbReference type="InterPro" id="IPR050270">
    <property type="entry name" value="DegV_domain_contain"/>
</dbReference>
<dbReference type="InterPro" id="IPR003797">
    <property type="entry name" value="DegV"/>
</dbReference>
<dbReference type="PANTHER" id="PTHR33434:SF3">
    <property type="entry name" value="DEGV DOMAIN-CONTAINING PROTEIN YITS"/>
    <property type="match status" value="1"/>
</dbReference>
<dbReference type="SUPFAM" id="SSF82549">
    <property type="entry name" value="DAK1/DegV-like"/>
    <property type="match status" value="1"/>
</dbReference>
<dbReference type="InterPro" id="IPR043168">
    <property type="entry name" value="DegV_C"/>
</dbReference>
<sequence>MMSDYVITCCSTADMPASYFEEKKVPYACFHFLLDGKEYPDDLGKSISFEDFYKMIAEGALPTTAQVNTEQYMDLFEPILQEGKDVLHLALSSGISGTVNSANIAKAQMEEKYPDRKVVVIDSLAASSGFGLLVDKALENQEKGMDLEENARWIEENKNKLHHWFFSTDLTSFIRGGRISKVSGFIGQALNICPLMNVNNQGKLIPRNKYRGKKQVIREMVKRMEEHAQGGLDYSGKCFISNSACMEDARKVADLVEEKFPKLNGKVMINSIGTVIGTHTGPGTVALFFWGDERTE</sequence>
<evidence type="ECO:0000313" key="3">
    <source>
        <dbReference type="EMBL" id="HJD29313.1"/>
    </source>
</evidence>
<name>A0A9D2QWF9_9FIRM</name>
<keyword evidence="2" id="KW-0446">Lipid-binding</keyword>
<gene>
    <name evidence="3" type="ORF">H9914_10040</name>
</gene>
<reference evidence="3" key="2">
    <citation type="submission" date="2021-04" db="EMBL/GenBank/DDBJ databases">
        <authorList>
            <person name="Gilroy R."/>
        </authorList>
    </citation>
    <scope>NUCLEOTIDE SEQUENCE</scope>
    <source>
        <strain evidence="3">ChiBcec6-4105</strain>
    </source>
</reference>
<accession>A0A9D2QWF9</accession>
<dbReference type="EMBL" id="DWUY01000225">
    <property type="protein sequence ID" value="HJD29313.1"/>
    <property type="molecule type" value="Genomic_DNA"/>
</dbReference>
<dbReference type="PROSITE" id="PS51482">
    <property type="entry name" value="DEGV"/>
    <property type="match status" value="1"/>
</dbReference>
<comment type="caution">
    <text evidence="3">The sequence shown here is derived from an EMBL/GenBank/DDBJ whole genome shotgun (WGS) entry which is preliminary data.</text>
</comment>
<dbReference type="Gene3D" id="3.30.1180.10">
    <property type="match status" value="1"/>
</dbReference>
<dbReference type="Gene3D" id="3.40.50.10170">
    <property type="match status" value="1"/>
</dbReference>
<dbReference type="PANTHER" id="PTHR33434">
    <property type="entry name" value="DEGV DOMAIN-CONTAINING PROTEIN DR_1986-RELATED"/>
    <property type="match status" value="1"/>
</dbReference>
<dbReference type="Proteomes" id="UP000823892">
    <property type="component" value="Unassembled WGS sequence"/>
</dbReference>
<evidence type="ECO:0000256" key="1">
    <source>
        <dbReference type="ARBA" id="ARBA00003238"/>
    </source>
</evidence>